<gene>
    <name evidence="7" type="ORF">T310_9904</name>
</gene>
<keyword evidence="2" id="KW-0285">Flavoprotein</keyword>
<evidence type="ECO:0000313" key="8">
    <source>
        <dbReference type="Proteomes" id="UP000053958"/>
    </source>
</evidence>
<accession>A0A0F4YE85</accession>
<organism evidence="7 8">
    <name type="scientific">Rasamsonia emersonii (strain ATCC 16479 / CBS 393.64 / IMI 116815)</name>
    <dbReference type="NCBI Taxonomy" id="1408163"/>
    <lineage>
        <taxon>Eukaryota</taxon>
        <taxon>Fungi</taxon>
        <taxon>Dikarya</taxon>
        <taxon>Ascomycota</taxon>
        <taxon>Pezizomycotina</taxon>
        <taxon>Eurotiomycetes</taxon>
        <taxon>Eurotiomycetidae</taxon>
        <taxon>Eurotiales</taxon>
        <taxon>Trichocomaceae</taxon>
        <taxon>Rasamsonia</taxon>
    </lineage>
</organism>
<dbReference type="RefSeq" id="XP_013323111.1">
    <property type="nucleotide sequence ID" value="XM_013467657.1"/>
</dbReference>
<evidence type="ECO:0000256" key="2">
    <source>
        <dbReference type="ARBA" id="ARBA00022630"/>
    </source>
</evidence>
<dbReference type="InterPro" id="IPR036188">
    <property type="entry name" value="FAD/NAD-bd_sf"/>
</dbReference>
<protein>
    <submittedName>
        <fullName evidence="7">Tetracycline resistance protein from transposon/Tn4400</fullName>
    </submittedName>
</protein>
<evidence type="ECO:0000256" key="3">
    <source>
        <dbReference type="ARBA" id="ARBA00022827"/>
    </source>
</evidence>
<dbReference type="PANTHER" id="PTHR47178">
    <property type="entry name" value="MONOOXYGENASE, FAD-BINDING"/>
    <property type="match status" value="1"/>
</dbReference>
<dbReference type="Gene3D" id="3.50.50.60">
    <property type="entry name" value="FAD/NAD(P)-binding domain"/>
    <property type="match status" value="1"/>
</dbReference>
<evidence type="ECO:0000256" key="4">
    <source>
        <dbReference type="ARBA" id="ARBA00023002"/>
    </source>
</evidence>
<keyword evidence="6" id="KW-0732">Signal</keyword>
<comment type="caution">
    <text evidence="7">The sequence shown here is derived from an EMBL/GenBank/DDBJ whole genome shotgun (WGS) entry which is preliminary data.</text>
</comment>
<dbReference type="GeneID" id="25321820"/>
<dbReference type="Proteomes" id="UP000053958">
    <property type="component" value="Unassembled WGS sequence"/>
</dbReference>
<comment type="cofactor">
    <cofactor evidence="1">
        <name>FAD</name>
        <dbReference type="ChEBI" id="CHEBI:57692"/>
    </cofactor>
</comment>
<keyword evidence="3" id="KW-0274">FAD</keyword>
<proteinExistence type="predicted"/>
<evidence type="ECO:0000256" key="5">
    <source>
        <dbReference type="ARBA" id="ARBA00023033"/>
    </source>
</evidence>
<name>A0A0F4YE85_RASE3</name>
<sequence length="105" mass="11322">VPLLNFLVMIAKYSIAAADRGQGLNNAILDAASLGRQIALLKDKSVDSLAPAVAAYEKEVWERGKEAVKMSNVNSLSIHNWEQLQSSPLFTAGLKQKAAKPEKSS</sequence>
<evidence type="ECO:0000313" key="7">
    <source>
        <dbReference type="EMBL" id="KKA16499.1"/>
    </source>
</evidence>
<keyword evidence="5" id="KW-0503">Monooxygenase</keyword>
<dbReference type="PANTHER" id="PTHR47178:SF6">
    <property type="entry name" value="FAD-BINDING DOMAIN-CONTAINING PROTEIN"/>
    <property type="match status" value="1"/>
</dbReference>
<feature type="non-terminal residue" evidence="7">
    <location>
        <position position="1"/>
    </location>
</feature>
<dbReference type="GO" id="GO:0004497">
    <property type="term" value="F:monooxygenase activity"/>
    <property type="evidence" value="ECO:0007669"/>
    <property type="project" value="UniProtKB-KW"/>
</dbReference>
<dbReference type="STRING" id="1408163.A0A0F4YE85"/>
<keyword evidence="8" id="KW-1185">Reference proteome</keyword>
<keyword evidence="4" id="KW-0560">Oxidoreductase</keyword>
<dbReference type="OrthoDB" id="47494at2759"/>
<reference evidence="7 8" key="1">
    <citation type="submission" date="2015-04" db="EMBL/GenBank/DDBJ databases">
        <authorList>
            <person name="Heijne W.H."/>
            <person name="Fedorova N.D."/>
            <person name="Nierman W.C."/>
            <person name="Vollebregt A.W."/>
            <person name="Zhao Z."/>
            <person name="Wu L."/>
            <person name="Kumar M."/>
            <person name="Stam H."/>
            <person name="van den Berg M.A."/>
            <person name="Pel H.J."/>
        </authorList>
    </citation>
    <scope>NUCLEOTIDE SEQUENCE [LARGE SCALE GENOMIC DNA]</scope>
    <source>
        <strain evidence="7 8">CBS 393.64</strain>
    </source>
</reference>
<evidence type="ECO:0000256" key="6">
    <source>
        <dbReference type="SAM" id="SignalP"/>
    </source>
</evidence>
<feature type="signal peptide" evidence="6">
    <location>
        <begin position="1"/>
        <end position="18"/>
    </location>
</feature>
<feature type="chain" id="PRO_5002481650" evidence="6">
    <location>
        <begin position="19"/>
        <end position="105"/>
    </location>
</feature>
<evidence type="ECO:0000256" key="1">
    <source>
        <dbReference type="ARBA" id="ARBA00001974"/>
    </source>
</evidence>
<dbReference type="AlphaFoldDB" id="A0A0F4YE85"/>
<dbReference type="SUPFAM" id="SSF51905">
    <property type="entry name" value="FAD/NAD(P)-binding domain"/>
    <property type="match status" value="1"/>
</dbReference>
<dbReference type="EMBL" id="LASV01000759">
    <property type="protein sequence ID" value="KKA16499.1"/>
    <property type="molecule type" value="Genomic_DNA"/>
</dbReference>